<feature type="transmembrane region" description="Helical" evidence="1">
    <location>
        <begin position="81"/>
        <end position="102"/>
    </location>
</feature>
<evidence type="ECO:0000313" key="3">
    <source>
        <dbReference type="Proteomes" id="UP000321612"/>
    </source>
</evidence>
<dbReference type="OrthoDB" id="1072708at2"/>
<keyword evidence="1" id="KW-1133">Transmembrane helix</keyword>
<accession>A0A5C8GKD8</accession>
<reference evidence="3" key="1">
    <citation type="submission" date="2019-05" db="EMBL/GenBank/DDBJ databases">
        <title>Prevotella brunnea sp. nov., isolated from a wound of a patient.</title>
        <authorList>
            <person name="Buhl M."/>
        </authorList>
    </citation>
    <scope>NUCLEOTIDE SEQUENCE [LARGE SCALE GENOMIC DNA]</scope>
    <source>
        <strain evidence="3">A2672</strain>
    </source>
</reference>
<dbReference type="EMBL" id="SDIK01000032">
    <property type="protein sequence ID" value="TXJ62366.1"/>
    <property type="molecule type" value="Genomic_DNA"/>
</dbReference>
<keyword evidence="1" id="KW-0812">Transmembrane</keyword>
<dbReference type="RefSeq" id="WP_130830279.1">
    <property type="nucleotide sequence ID" value="NZ_SDIK01000032.1"/>
</dbReference>
<gene>
    <name evidence="2" type="ORF">ETF27_04770</name>
</gene>
<dbReference type="AlphaFoldDB" id="A0A5C8GKD8"/>
<evidence type="ECO:0008006" key="4">
    <source>
        <dbReference type="Google" id="ProtNLM"/>
    </source>
</evidence>
<keyword evidence="1" id="KW-0472">Membrane</keyword>
<evidence type="ECO:0000313" key="2">
    <source>
        <dbReference type="EMBL" id="TXJ62366.1"/>
    </source>
</evidence>
<dbReference type="Proteomes" id="UP000321612">
    <property type="component" value="Unassembled WGS sequence"/>
</dbReference>
<sequence>MTKVYKHGEMRALVAWLLLVVFTLPMVVRAFHVCQAESDAEEKVSVVLTSHHAAGHHAETCPICNFTFFSFFHPETIKVGAFIPTYIIAVILFTVAGCYFAGKETNGLRAPPVFVRG</sequence>
<comment type="caution">
    <text evidence="2">The sequence shown here is derived from an EMBL/GenBank/DDBJ whole genome shotgun (WGS) entry which is preliminary data.</text>
</comment>
<evidence type="ECO:0000256" key="1">
    <source>
        <dbReference type="SAM" id="Phobius"/>
    </source>
</evidence>
<protein>
    <recommendedName>
        <fullName evidence="4">DUF2946 domain-containing protein</fullName>
    </recommendedName>
</protein>
<keyword evidence="3" id="KW-1185">Reference proteome</keyword>
<organism evidence="2 3">
    <name type="scientific">Prevotella brunnea</name>
    <dbReference type="NCBI Taxonomy" id="2508867"/>
    <lineage>
        <taxon>Bacteria</taxon>
        <taxon>Pseudomonadati</taxon>
        <taxon>Bacteroidota</taxon>
        <taxon>Bacteroidia</taxon>
        <taxon>Bacteroidales</taxon>
        <taxon>Prevotellaceae</taxon>
        <taxon>Prevotella</taxon>
    </lineage>
</organism>
<proteinExistence type="predicted"/>
<name>A0A5C8GKD8_9BACT</name>